<protein>
    <recommendedName>
        <fullName evidence="2">PIG-L family deacetylase</fullName>
    </recommendedName>
</protein>
<organism evidence="1">
    <name type="scientific">marine metagenome</name>
    <dbReference type="NCBI Taxonomy" id="408172"/>
    <lineage>
        <taxon>unclassified sequences</taxon>
        <taxon>metagenomes</taxon>
        <taxon>ecological metagenomes</taxon>
    </lineage>
</organism>
<dbReference type="InterPro" id="IPR003737">
    <property type="entry name" value="GlcNAc_PI_deacetylase-related"/>
</dbReference>
<gene>
    <name evidence="1" type="ORF">METZ01_LOCUS509613</name>
</gene>
<dbReference type="EMBL" id="UINC01226321">
    <property type="protein sequence ID" value="SVE56759.1"/>
    <property type="molecule type" value="Genomic_DNA"/>
</dbReference>
<dbReference type="PANTHER" id="PTHR12993:SF11">
    <property type="entry name" value="N-ACETYLGLUCOSAMINYL-PHOSPHATIDYLINOSITOL DE-N-ACETYLASE"/>
    <property type="match status" value="1"/>
</dbReference>
<evidence type="ECO:0008006" key="2">
    <source>
        <dbReference type="Google" id="ProtNLM"/>
    </source>
</evidence>
<feature type="non-terminal residue" evidence="1">
    <location>
        <position position="165"/>
    </location>
</feature>
<sequence>MNNFKDEKLLVIAPHSDDEVLGCGGLISKIKKDGGKVYVLIFNLGFEKNDTKHSQEKRKKEVQDAMDALNVDDFHLVHDKSDNNRDLDAKPLHSLIEIIESTSNVSLEKISPTIVAIPTIFSHHQDHVHLHHACIAALRPISTPVSNIVLSYEAPEHSRWSASGV</sequence>
<dbReference type="InterPro" id="IPR024078">
    <property type="entry name" value="LmbE-like_dom_sf"/>
</dbReference>
<dbReference type="PANTHER" id="PTHR12993">
    <property type="entry name" value="N-ACETYLGLUCOSAMINYL-PHOSPHATIDYLINOSITOL DE-N-ACETYLASE-RELATED"/>
    <property type="match status" value="1"/>
</dbReference>
<evidence type="ECO:0000313" key="1">
    <source>
        <dbReference type="EMBL" id="SVE56759.1"/>
    </source>
</evidence>
<dbReference type="Gene3D" id="3.40.50.10320">
    <property type="entry name" value="LmbE-like"/>
    <property type="match status" value="1"/>
</dbReference>
<accession>A0A383EJD6</accession>
<dbReference type="GO" id="GO:0016811">
    <property type="term" value="F:hydrolase activity, acting on carbon-nitrogen (but not peptide) bonds, in linear amides"/>
    <property type="evidence" value="ECO:0007669"/>
    <property type="project" value="TreeGrafter"/>
</dbReference>
<name>A0A383EJD6_9ZZZZ</name>
<reference evidence="1" key="1">
    <citation type="submission" date="2018-05" db="EMBL/GenBank/DDBJ databases">
        <authorList>
            <person name="Lanie J.A."/>
            <person name="Ng W.-L."/>
            <person name="Kazmierczak K.M."/>
            <person name="Andrzejewski T.M."/>
            <person name="Davidsen T.M."/>
            <person name="Wayne K.J."/>
            <person name="Tettelin H."/>
            <person name="Glass J.I."/>
            <person name="Rusch D."/>
            <person name="Podicherti R."/>
            <person name="Tsui H.-C.T."/>
            <person name="Winkler M.E."/>
        </authorList>
    </citation>
    <scope>NUCLEOTIDE SEQUENCE</scope>
</reference>
<dbReference type="AlphaFoldDB" id="A0A383EJD6"/>
<dbReference type="SUPFAM" id="SSF102588">
    <property type="entry name" value="LmbE-like"/>
    <property type="match status" value="1"/>
</dbReference>
<proteinExistence type="predicted"/>
<dbReference type="Pfam" id="PF02585">
    <property type="entry name" value="PIG-L"/>
    <property type="match status" value="1"/>
</dbReference>